<evidence type="ECO:0000313" key="1">
    <source>
        <dbReference type="EMBL" id="TNV82466.1"/>
    </source>
</evidence>
<keyword evidence="2" id="KW-1185">Reference proteome</keyword>
<protein>
    <submittedName>
        <fullName evidence="1">Uncharacterized protein</fullName>
    </submittedName>
</protein>
<organism evidence="1 2">
    <name type="scientific">Halteria grandinella</name>
    <dbReference type="NCBI Taxonomy" id="5974"/>
    <lineage>
        <taxon>Eukaryota</taxon>
        <taxon>Sar</taxon>
        <taxon>Alveolata</taxon>
        <taxon>Ciliophora</taxon>
        <taxon>Intramacronucleata</taxon>
        <taxon>Spirotrichea</taxon>
        <taxon>Stichotrichia</taxon>
        <taxon>Sporadotrichida</taxon>
        <taxon>Halteriidae</taxon>
        <taxon>Halteria</taxon>
    </lineage>
</organism>
<proteinExistence type="predicted"/>
<dbReference type="AlphaFoldDB" id="A0A8J8NYK2"/>
<comment type="caution">
    <text evidence="1">The sequence shown here is derived from an EMBL/GenBank/DDBJ whole genome shotgun (WGS) entry which is preliminary data.</text>
</comment>
<dbReference type="Proteomes" id="UP000785679">
    <property type="component" value="Unassembled WGS sequence"/>
</dbReference>
<sequence length="98" mass="10915">MLQNLWSYTQLIQGVYTDRAAAVFILVTSISVWALQQIQAIGMCGAHTQAGELCLLSCLLRQSISTVGCLNPRYEKPSDEVLKQLVLRDKSQVSMNQQ</sequence>
<accession>A0A8J8NYK2</accession>
<evidence type="ECO:0000313" key="2">
    <source>
        <dbReference type="Proteomes" id="UP000785679"/>
    </source>
</evidence>
<gene>
    <name evidence="1" type="ORF">FGO68_gene310</name>
</gene>
<dbReference type="EMBL" id="RRYP01004922">
    <property type="protein sequence ID" value="TNV82466.1"/>
    <property type="molecule type" value="Genomic_DNA"/>
</dbReference>
<name>A0A8J8NYK2_HALGN</name>
<reference evidence="1" key="1">
    <citation type="submission" date="2019-06" db="EMBL/GenBank/DDBJ databases">
        <authorList>
            <person name="Zheng W."/>
        </authorList>
    </citation>
    <scope>NUCLEOTIDE SEQUENCE</scope>
    <source>
        <strain evidence="1">QDHG01</strain>
    </source>
</reference>